<feature type="region of interest" description="Disordered" evidence="4">
    <location>
        <begin position="720"/>
        <end position="771"/>
    </location>
</feature>
<reference evidence="6 7" key="1">
    <citation type="journal article" date="2022" name="Hortic Res">
        <title>The genome of Dioscorea zingiberensis sheds light on the biosynthesis, origin and evolution of the medicinally important diosgenin saponins.</title>
        <authorList>
            <person name="Li Y."/>
            <person name="Tan C."/>
            <person name="Li Z."/>
            <person name="Guo J."/>
            <person name="Li S."/>
            <person name="Chen X."/>
            <person name="Wang C."/>
            <person name="Dai X."/>
            <person name="Yang H."/>
            <person name="Song W."/>
            <person name="Hou L."/>
            <person name="Xu J."/>
            <person name="Tong Z."/>
            <person name="Xu A."/>
            <person name="Yuan X."/>
            <person name="Wang W."/>
            <person name="Yang Q."/>
            <person name="Chen L."/>
            <person name="Sun Z."/>
            <person name="Wang K."/>
            <person name="Pan B."/>
            <person name="Chen J."/>
            <person name="Bao Y."/>
            <person name="Liu F."/>
            <person name="Qi X."/>
            <person name="Gang D.R."/>
            <person name="Wen J."/>
            <person name="Li J."/>
        </authorList>
    </citation>
    <scope>NUCLEOTIDE SEQUENCE [LARGE SCALE GENOMIC DNA]</scope>
    <source>
        <strain evidence="6">Dzin_1.0</strain>
    </source>
</reference>
<feature type="region of interest" description="Disordered" evidence="4">
    <location>
        <begin position="588"/>
        <end position="640"/>
    </location>
</feature>
<dbReference type="SMART" id="SM00509">
    <property type="entry name" value="TFS2N"/>
    <property type="match status" value="1"/>
</dbReference>
<dbReference type="InterPro" id="IPR035441">
    <property type="entry name" value="TFIIS/LEDGF_dom_sf"/>
</dbReference>
<evidence type="ECO:0000259" key="5">
    <source>
        <dbReference type="PROSITE" id="PS51319"/>
    </source>
</evidence>
<dbReference type="OrthoDB" id="1917005at2759"/>
<dbReference type="Gene3D" id="1.20.930.10">
    <property type="entry name" value="Conserved domain common to transcription factors TFIIS, elongin A, CRSP70"/>
    <property type="match status" value="1"/>
</dbReference>
<dbReference type="EMBL" id="JAGGNH010000083">
    <property type="protein sequence ID" value="KAJ0960396.1"/>
    <property type="molecule type" value="Genomic_DNA"/>
</dbReference>
<feature type="compositionally biased region" description="Polar residues" evidence="4">
    <location>
        <begin position="341"/>
        <end position="356"/>
    </location>
</feature>
<dbReference type="SUPFAM" id="SSF47676">
    <property type="entry name" value="Conserved domain common to transcription factors TFIIS, elongin A, CRSP70"/>
    <property type="match status" value="1"/>
</dbReference>
<feature type="compositionally biased region" description="Basic and acidic residues" evidence="4">
    <location>
        <begin position="515"/>
        <end position="528"/>
    </location>
</feature>
<keyword evidence="7" id="KW-1185">Reference proteome</keyword>
<comment type="subcellular location">
    <subcellularLocation>
        <location evidence="1 3">Nucleus</location>
    </subcellularLocation>
</comment>
<evidence type="ECO:0000313" key="6">
    <source>
        <dbReference type="EMBL" id="KAJ0960396.1"/>
    </source>
</evidence>
<feature type="region of interest" description="Disordered" evidence="4">
    <location>
        <begin position="794"/>
        <end position="847"/>
    </location>
</feature>
<feature type="compositionally biased region" description="Polar residues" evidence="4">
    <location>
        <begin position="426"/>
        <end position="437"/>
    </location>
</feature>
<evidence type="ECO:0000313" key="7">
    <source>
        <dbReference type="Proteomes" id="UP001085076"/>
    </source>
</evidence>
<feature type="region of interest" description="Disordered" evidence="4">
    <location>
        <begin position="410"/>
        <end position="451"/>
    </location>
</feature>
<dbReference type="InterPro" id="IPR003617">
    <property type="entry name" value="TFIIS/CRSP70_N_sub"/>
</dbReference>
<dbReference type="Proteomes" id="UP001085076">
    <property type="component" value="Unassembled WGS sequence"/>
</dbReference>
<feature type="domain" description="TFIIS N-terminal" evidence="5">
    <location>
        <begin position="176"/>
        <end position="262"/>
    </location>
</feature>
<dbReference type="InterPro" id="IPR017923">
    <property type="entry name" value="TFIIS_N"/>
</dbReference>
<feature type="compositionally biased region" description="Basic and acidic residues" evidence="4">
    <location>
        <begin position="795"/>
        <end position="806"/>
    </location>
</feature>
<comment type="caution">
    <text evidence="6">The sequence shown here is derived from an EMBL/GenBank/DDBJ whole genome shotgun (WGS) entry which is preliminary data.</text>
</comment>
<gene>
    <name evidence="6" type="ORF">J5N97_001758</name>
</gene>
<keyword evidence="2 3" id="KW-0539">Nucleus</keyword>
<sequence>MVRAAGGIGAGQVGEDARLCMGGKVRRGSGGSYGTCCRSLWRGRSSSGGGGQFEAEFQRFLRKVWWPLTKTIKWFTTQQLKSVSEGALNSATSFPPQVKVKKRERSETEPLSVSSLKVEDGDSVSSKLDSVIKGEIAKITDKGGLMNIEAVEKLVQLMQLDKAERKLDLGGARGVAVLDEWLQEAHRGKAGDGSSPKETDRPVEELLLALLRALDKLPVNLNALQTCNVGKSVNQLRSHKNLEIQKKARSLVETWKKRVDAEMTKINDAKSASSWPVKPGFAEVSHGGNRRSGPTELVMKSSITQQSPCKALSSKPGHTEVITKNAVIPGPLKTSAPLPTPVSSTLKDTLVKTSSGVPDVPPATVKEEKSSSSNQSQNNSQSCSGDPMKATGSSWKEDARNLTTGSVISCKTSSSVSRHRRASNGFVGTTTSGTPKDTNLGKPLNRTTTLDKVTQSGLTCERQLDIPAADPGNSSHRLIVRLPNPGRSPARSASGGSFEDPSMTGSRSSPPGAPDKTDHVGSRAKIKDEGVKSNTTIVEEELCRNAEDTGKFADVSRTSLIIIGYRLSVGDDIGINLLASVAAGEMSKSLASPSGSPGSSPMVEDNETKPRFTCDGPVTQSHFQSPDSADVDSVKHDNDDGSLVNRDASCTVCRCFRKKVLIVFFLWSTSLAAAKGVLDGEGTHQHGDEHKAIGGSGRRSCCHRHTALTEQLPSSLAANHSDAVDRSDHISDSSSVQFVNLPGVDDSKAEKSSTLRGNGPLEPVDGERKDQTQLAPVAADVIVPSTLTSKGTEVVFDRKEPAHHSSAELSKFEASSIIPTHENEPDKSSGSKISGPDVDHNEEPVSSADVSLAASAGPDCTSKIDFDLNEGFPGDDGHQSEPVSVPAPVCSSAIHLPSLSHFASRPIPNSSPVPITVASPAKGPFVPLRTY</sequence>
<proteinExistence type="predicted"/>
<feature type="compositionally biased region" description="Polar residues" evidence="4">
    <location>
        <begin position="618"/>
        <end position="627"/>
    </location>
</feature>
<evidence type="ECO:0000256" key="4">
    <source>
        <dbReference type="SAM" id="MobiDB-lite"/>
    </source>
</evidence>
<feature type="compositionally biased region" description="Low complexity" evidence="4">
    <location>
        <begin position="592"/>
        <end position="601"/>
    </location>
</feature>
<dbReference type="GO" id="GO:0005634">
    <property type="term" value="C:nucleus"/>
    <property type="evidence" value="ECO:0007669"/>
    <property type="project" value="UniProtKB-SubCell"/>
</dbReference>
<organism evidence="6 7">
    <name type="scientific">Dioscorea zingiberensis</name>
    <dbReference type="NCBI Taxonomy" id="325984"/>
    <lineage>
        <taxon>Eukaryota</taxon>
        <taxon>Viridiplantae</taxon>
        <taxon>Streptophyta</taxon>
        <taxon>Embryophyta</taxon>
        <taxon>Tracheophyta</taxon>
        <taxon>Spermatophyta</taxon>
        <taxon>Magnoliopsida</taxon>
        <taxon>Liliopsida</taxon>
        <taxon>Dioscoreales</taxon>
        <taxon>Dioscoreaceae</taxon>
        <taxon>Dioscorea</taxon>
    </lineage>
</organism>
<evidence type="ECO:0000256" key="1">
    <source>
        <dbReference type="ARBA" id="ARBA00004123"/>
    </source>
</evidence>
<evidence type="ECO:0000256" key="3">
    <source>
        <dbReference type="PROSITE-ProRule" id="PRU00649"/>
    </source>
</evidence>
<protein>
    <recommendedName>
        <fullName evidence="5">TFIIS N-terminal domain-containing protein</fullName>
    </recommendedName>
</protein>
<accession>A0A9D5BTG2</accession>
<feature type="compositionally biased region" description="Basic and acidic residues" evidence="4">
    <location>
        <begin position="722"/>
        <end position="731"/>
    </location>
</feature>
<feature type="compositionally biased region" description="Low complexity" evidence="4">
    <location>
        <begin position="485"/>
        <end position="497"/>
    </location>
</feature>
<name>A0A9D5BTG2_9LILI</name>
<feature type="region of interest" description="Disordered" evidence="4">
    <location>
        <begin position="323"/>
        <end position="398"/>
    </location>
</feature>
<feature type="region of interest" description="Disordered" evidence="4">
    <location>
        <begin position="465"/>
        <end position="528"/>
    </location>
</feature>
<dbReference type="AlphaFoldDB" id="A0A9D5BTG2"/>
<evidence type="ECO:0000256" key="2">
    <source>
        <dbReference type="ARBA" id="ARBA00023242"/>
    </source>
</evidence>
<dbReference type="CDD" id="cd00183">
    <property type="entry name" value="TFIIS_I"/>
    <property type="match status" value="1"/>
</dbReference>
<dbReference type="Pfam" id="PF08711">
    <property type="entry name" value="Med26"/>
    <property type="match status" value="1"/>
</dbReference>
<dbReference type="PROSITE" id="PS51319">
    <property type="entry name" value="TFIIS_N"/>
    <property type="match status" value="1"/>
</dbReference>
<dbReference type="PANTHER" id="PTHR46548">
    <property type="entry name" value="BAH AND TFIIS DOMAIN-CONTAINING PROTEIN-RELATED"/>
    <property type="match status" value="1"/>
</dbReference>
<feature type="region of interest" description="Disordered" evidence="4">
    <location>
        <begin position="95"/>
        <end position="114"/>
    </location>
</feature>
<dbReference type="PANTHER" id="PTHR46548:SF1">
    <property type="entry name" value="BAH AND TFIIS DOMAIN-CONTAINING PROTEIN-RELATED"/>
    <property type="match status" value="1"/>
</dbReference>
<feature type="compositionally biased region" description="Low complexity" evidence="4">
    <location>
        <begin position="371"/>
        <end position="382"/>
    </location>
</feature>